<proteinExistence type="predicted"/>
<comment type="caution">
    <text evidence="2">The sequence shown here is derived from an EMBL/GenBank/DDBJ whole genome shotgun (WGS) entry which is preliminary data.</text>
</comment>
<keyword evidence="2" id="KW-0378">Hydrolase</keyword>
<dbReference type="Proteomes" id="UP000318878">
    <property type="component" value="Unassembled WGS sequence"/>
</dbReference>
<reference evidence="2 3" key="1">
    <citation type="submission" date="2019-02" db="EMBL/GenBank/DDBJ databases">
        <title>Deep-cultivation of Planctomycetes and their phenomic and genomic characterization uncovers novel biology.</title>
        <authorList>
            <person name="Wiegand S."/>
            <person name="Jogler M."/>
            <person name="Boedeker C."/>
            <person name="Pinto D."/>
            <person name="Vollmers J."/>
            <person name="Rivas-Marin E."/>
            <person name="Kohn T."/>
            <person name="Peeters S.H."/>
            <person name="Heuer A."/>
            <person name="Rast P."/>
            <person name="Oberbeckmann S."/>
            <person name="Bunk B."/>
            <person name="Jeske O."/>
            <person name="Meyerdierks A."/>
            <person name="Storesund J.E."/>
            <person name="Kallscheuer N."/>
            <person name="Luecker S."/>
            <person name="Lage O.M."/>
            <person name="Pohl T."/>
            <person name="Merkel B.J."/>
            <person name="Hornburger P."/>
            <person name="Mueller R.-W."/>
            <person name="Bruemmer F."/>
            <person name="Labrenz M."/>
            <person name="Spormann A.M."/>
            <person name="Op Den Camp H."/>
            <person name="Overmann J."/>
            <person name="Amann R."/>
            <person name="Jetten M.S.M."/>
            <person name="Mascher T."/>
            <person name="Medema M.H."/>
            <person name="Devos D.P."/>
            <person name="Kaster A.-K."/>
            <person name="Ovreas L."/>
            <person name="Rohde M."/>
            <person name="Galperin M.Y."/>
            <person name="Jogler C."/>
        </authorList>
    </citation>
    <scope>NUCLEOTIDE SEQUENCE [LARGE SCALE GENOMIC DNA]</scope>
    <source>
        <strain evidence="2 3">Enr8</strain>
    </source>
</reference>
<keyword evidence="3" id="KW-1185">Reference proteome</keyword>
<name>A0A5C5UWM7_9BACT</name>
<dbReference type="EC" id="3.1.1.24" evidence="2"/>
<dbReference type="OrthoDB" id="9805423at2"/>
<feature type="domain" description="AB hydrolase-1" evidence="1">
    <location>
        <begin position="23"/>
        <end position="274"/>
    </location>
</feature>
<evidence type="ECO:0000313" key="2">
    <source>
        <dbReference type="EMBL" id="TWT29822.1"/>
    </source>
</evidence>
<dbReference type="Pfam" id="PF00561">
    <property type="entry name" value="Abhydrolase_1"/>
    <property type="match status" value="1"/>
</dbReference>
<organism evidence="2 3">
    <name type="scientific">Blastopirellula retiformator</name>
    <dbReference type="NCBI Taxonomy" id="2527970"/>
    <lineage>
        <taxon>Bacteria</taxon>
        <taxon>Pseudomonadati</taxon>
        <taxon>Planctomycetota</taxon>
        <taxon>Planctomycetia</taxon>
        <taxon>Pirellulales</taxon>
        <taxon>Pirellulaceae</taxon>
        <taxon>Blastopirellula</taxon>
    </lineage>
</organism>
<sequence>MAQIRTPAGLEIEYDTFGASSDPPLLLIMGFGAQMIGWSSPFCQQLADAGRFVIRFDNRDCGLSSKMDGQQVDLNQVIAHVSAGEFDAARELIPYSIEDMVGDAIALLDGLQSPRAHVVGSSMGGVIAQVMASEYPDRVLTLTSMMSTTGEPHVGQSSPEAMRALFTPSPSDREGFIQAAVKSAVWSSKKYFDPEETRKRAAESYDRSYYPEGAARQIAALIANGSRETALKSLTVPTLVIHGLDDTLIPPSGGQRTAELAPNARLLLLQDMGHDRPRPLWPQICGAIIEHTASASF</sequence>
<dbReference type="InterPro" id="IPR000073">
    <property type="entry name" value="AB_hydrolase_1"/>
</dbReference>
<dbReference type="EMBL" id="SJPF01000006">
    <property type="protein sequence ID" value="TWT29822.1"/>
    <property type="molecule type" value="Genomic_DNA"/>
</dbReference>
<protein>
    <submittedName>
        <fullName evidence="2">3-oxoadipate enol-lactonase 2</fullName>
        <ecNumber evidence="2">3.1.1.24</ecNumber>
    </submittedName>
</protein>
<accession>A0A5C5UWM7</accession>
<evidence type="ECO:0000259" key="1">
    <source>
        <dbReference type="Pfam" id="PF00561"/>
    </source>
</evidence>
<dbReference type="InterPro" id="IPR029058">
    <property type="entry name" value="AB_hydrolase_fold"/>
</dbReference>
<dbReference type="RefSeq" id="WP_146435871.1">
    <property type="nucleotide sequence ID" value="NZ_SJPF01000006.1"/>
</dbReference>
<dbReference type="AlphaFoldDB" id="A0A5C5UWM7"/>
<dbReference type="Gene3D" id="3.40.50.1820">
    <property type="entry name" value="alpha/beta hydrolase"/>
    <property type="match status" value="1"/>
</dbReference>
<dbReference type="SUPFAM" id="SSF53474">
    <property type="entry name" value="alpha/beta-Hydrolases"/>
    <property type="match status" value="1"/>
</dbReference>
<dbReference type="PRINTS" id="PR00111">
    <property type="entry name" value="ABHYDROLASE"/>
</dbReference>
<gene>
    <name evidence="2" type="primary">catD</name>
    <name evidence="2" type="ORF">Enr8_44770</name>
</gene>
<dbReference type="PANTHER" id="PTHR43433">
    <property type="entry name" value="HYDROLASE, ALPHA/BETA FOLD FAMILY PROTEIN"/>
    <property type="match status" value="1"/>
</dbReference>
<dbReference type="GO" id="GO:0047570">
    <property type="term" value="F:3-oxoadipate enol-lactonase activity"/>
    <property type="evidence" value="ECO:0007669"/>
    <property type="project" value="UniProtKB-EC"/>
</dbReference>
<dbReference type="InterPro" id="IPR050471">
    <property type="entry name" value="AB_hydrolase"/>
</dbReference>
<dbReference type="GO" id="GO:0046503">
    <property type="term" value="P:glycerolipid catabolic process"/>
    <property type="evidence" value="ECO:0007669"/>
    <property type="project" value="TreeGrafter"/>
</dbReference>
<dbReference type="PANTHER" id="PTHR43433:SF5">
    <property type="entry name" value="AB HYDROLASE-1 DOMAIN-CONTAINING PROTEIN"/>
    <property type="match status" value="1"/>
</dbReference>
<evidence type="ECO:0000313" key="3">
    <source>
        <dbReference type="Proteomes" id="UP000318878"/>
    </source>
</evidence>
<dbReference type="GO" id="GO:0004806">
    <property type="term" value="F:triacylglycerol lipase activity"/>
    <property type="evidence" value="ECO:0007669"/>
    <property type="project" value="TreeGrafter"/>
</dbReference>